<dbReference type="SMART" id="SM00382">
    <property type="entry name" value="AAA"/>
    <property type="match status" value="1"/>
</dbReference>
<protein>
    <recommendedName>
        <fullName evidence="2">AAA+ ATPase domain-containing protein</fullName>
    </recommendedName>
</protein>
<dbReference type="Gene3D" id="3.40.50.300">
    <property type="entry name" value="P-loop containing nucleotide triphosphate hydrolases"/>
    <property type="match status" value="1"/>
</dbReference>
<reference evidence="3 4" key="1">
    <citation type="submission" date="2024-07" db="EMBL/GenBank/DDBJ databases">
        <title>Section-level genome sequencing and comparative genomics of Aspergillus sections Usti and Cavernicolus.</title>
        <authorList>
            <consortium name="Lawrence Berkeley National Laboratory"/>
            <person name="Nybo J.L."/>
            <person name="Vesth T.C."/>
            <person name="Theobald S."/>
            <person name="Frisvad J.C."/>
            <person name="Larsen T.O."/>
            <person name="Kjaerboelling I."/>
            <person name="Rothschild-Mancinelli K."/>
            <person name="Lyhne E.K."/>
            <person name="Kogle M.E."/>
            <person name="Barry K."/>
            <person name="Clum A."/>
            <person name="Na H."/>
            <person name="Ledsgaard L."/>
            <person name="Lin J."/>
            <person name="Lipzen A."/>
            <person name="Kuo A."/>
            <person name="Riley R."/>
            <person name="Mondo S."/>
            <person name="Labutti K."/>
            <person name="Haridas S."/>
            <person name="Pangalinan J."/>
            <person name="Salamov A.A."/>
            <person name="Simmons B.A."/>
            <person name="Magnuson J.K."/>
            <person name="Chen J."/>
            <person name="Drula E."/>
            <person name="Henrissat B."/>
            <person name="Wiebenga A."/>
            <person name="Lubbers R.J."/>
            <person name="Gomes A.C."/>
            <person name="Macurrencykelacurrency M.R."/>
            <person name="Stajich J."/>
            <person name="Grigoriev I.V."/>
            <person name="Mortensen U.H."/>
            <person name="De Vries R.P."/>
            <person name="Baker S.E."/>
            <person name="Andersen M.R."/>
        </authorList>
    </citation>
    <scope>NUCLEOTIDE SEQUENCE [LARGE SCALE GENOMIC DNA]</scope>
    <source>
        <strain evidence="3 4">CBS 449.75</strain>
    </source>
</reference>
<dbReference type="InterPro" id="IPR027417">
    <property type="entry name" value="P-loop_NTPase"/>
</dbReference>
<dbReference type="PANTHER" id="PTHR46411:SF2">
    <property type="entry name" value="AAA+ ATPASE DOMAIN-CONTAINING PROTEIN"/>
    <property type="match status" value="1"/>
</dbReference>
<feature type="region of interest" description="Disordered" evidence="1">
    <location>
        <begin position="804"/>
        <end position="853"/>
    </location>
</feature>
<feature type="compositionally biased region" description="Basic and acidic residues" evidence="1">
    <location>
        <begin position="22"/>
        <end position="32"/>
    </location>
</feature>
<organism evidence="3 4">
    <name type="scientific">Aspergillus lucknowensis</name>
    <dbReference type="NCBI Taxonomy" id="176173"/>
    <lineage>
        <taxon>Eukaryota</taxon>
        <taxon>Fungi</taxon>
        <taxon>Dikarya</taxon>
        <taxon>Ascomycota</taxon>
        <taxon>Pezizomycotina</taxon>
        <taxon>Eurotiomycetes</taxon>
        <taxon>Eurotiomycetidae</taxon>
        <taxon>Eurotiales</taxon>
        <taxon>Aspergillaceae</taxon>
        <taxon>Aspergillus</taxon>
        <taxon>Aspergillus subgen. Nidulantes</taxon>
    </lineage>
</organism>
<accession>A0ABR4M260</accession>
<dbReference type="InterPro" id="IPR056599">
    <property type="entry name" value="AAA_lid_fung"/>
</dbReference>
<dbReference type="RefSeq" id="XP_070889871.1">
    <property type="nucleotide sequence ID" value="XM_071032127.1"/>
</dbReference>
<dbReference type="SUPFAM" id="SSF52540">
    <property type="entry name" value="P-loop containing nucleoside triphosphate hydrolases"/>
    <property type="match status" value="1"/>
</dbReference>
<sequence>MAPNLLGLVDNPPEPPFDYSGDESRLGDSDLDSGREPLVLQPVVTRLVASDFAQVLRPPTSFINVYYRNAVPDAAASGPKSLSEDRIRALETNTDHPWVIQFCAPILIAHAADVLGIPEQSFRRPFNFTAPFKALVAFQERDVGTADGDAGHLSDARRCLKEVMDVDLRYLFSLRTSLSEGSLKKICFPDLWHLFRPGELVVSVRGGHEQLYRVLAAYHSSERSLARRPPSVRYRRRRPAYSDSDNSETSESDGEEDPELAFFVCGAYLDFDGVLVGPTSDTVSIHYFHGEKDIEQLNIFPIKFLPPGSGVLDRLTARGKRFISCQGHLSYNGMTVRPFGTRVPTVELQGEIYVDFKTGYRAIPSRYRPRVTRSELEELFDLDAPEAPTRREVERERGRTEESRAWTKNNSIVDKALALQVLDRYSNDLQTVSLEEAAGFPPELLRLLPYQLLAYAFRARKWYFVDVDLVEEMDKSDAGFQSGFDDLVIPETYRDLLIALVQSHASKNKQKPSMDLVRGKGRGLFILLHGPPGVGKTSTAELIATYTQRPLYSITCGDIGLTPRQIERRMSKHFSLANKWGCVLLLDEADVFLMKRDWRDINRNALVSVFLRVLEYYSGILFLTTNRIGVIDEAFKSRVHICLRYPSITLTSTLSIWENLLNRITRENTNREVKVTFNKGELLEFAQKHYKHHIAAGTTWNGRQIRNAFQTAIALGEHDRSTRIQNQGLTEEEAVKQGDARYTTVKLTRKNFQKIAKTAKDFEDYMVSVRGSDISIAQEESLRDDRFDPDKRVTVQKQYGGLLSVPAGTQRARSQSGASSSRFGGAIAGGSGDDMGGGDSEFGSSDGESDDDY</sequence>
<dbReference type="Pfam" id="PF22942">
    <property type="entry name" value="DUF7025"/>
    <property type="match status" value="1"/>
</dbReference>
<feature type="compositionally biased region" description="Gly residues" evidence="1">
    <location>
        <begin position="826"/>
        <end position="840"/>
    </location>
</feature>
<dbReference type="InterPro" id="IPR003959">
    <property type="entry name" value="ATPase_AAA_core"/>
</dbReference>
<dbReference type="Proteomes" id="UP001610432">
    <property type="component" value="Unassembled WGS sequence"/>
</dbReference>
<evidence type="ECO:0000259" key="2">
    <source>
        <dbReference type="SMART" id="SM00382"/>
    </source>
</evidence>
<dbReference type="GeneID" id="98147199"/>
<comment type="caution">
    <text evidence="3">The sequence shown here is derived from an EMBL/GenBank/DDBJ whole genome shotgun (WGS) entry which is preliminary data.</text>
</comment>
<feature type="compositionally biased region" description="Acidic residues" evidence="1">
    <location>
        <begin position="245"/>
        <end position="255"/>
    </location>
</feature>
<name>A0ABR4M260_9EURO</name>
<dbReference type="EMBL" id="JBFXLQ010000004">
    <property type="protein sequence ID" value="KAL2870892.1"/>
    <property type="molecule type" value="Genomic_DNA"/>
</dbReference>
<dbReference type="CDD" id="cd19481">
    <property type="entry name" value="RecA-like_protease"/>
    <property type="match status" value="1"/>
</dbReference>
<dbReference type="Pfam" id="PF00004">
    <property type="entry name" value="AAA"/>
    <property type="match status" value="1"/>
</dbReference>
<dbReference type="InterPro" id="IPR003593">
    <property type="entry name" value="AAA+_ATPase"/>
</dbReference>
<feature type="domain" description="AAA+ ATPase" evidence="2">
    <location>
        <begin position="522"/>
        <end position="647"/>
    </location>
</feature>
<dbReference type="PANTHER" id="PTHR46411">
    <property type="entry name" value="FAMILY ATPASE, PUTATIVE-RELATED"/>
    <property type="match status" value="1"/>
</dbReference>
<dbReference type="Pfam" id="PF23232">
    <property type="entry name" value="AAA_lid_13"/>
    <property type="match status" value="1"/>
</dbReference>
<feature type="region of interest" description="Disordered" evidence="1">
    <location>
        <begin position="228"/>
        <end position="255"/>
    </location>
</feature>
<evidence type="ECO:0000313" key="4">
    <source>
        <dbReference type="Proteomes" id="UP001610432"/>
    </source>
</evidence>
<gene>
    <name evidence="3" type="ORF">BJX67DRAFT_377515</name>
</gene>
<evidence type="ECO:0000313" key="3">
    <source>
        <dbReference type="EMBL" id="KAL2870892.1"/>
    </source>
</evidence>
<feature type="compositionally biased region" description="Low complexity" evidence="1">
    <location>
        <begin position="812"/>
        <end position="825"/>
    </location>
</feature>
<dbReference type="InterPro" id="IPR054289">
    <property type="entry name" value="DUF7025"/>
</dbReference>
<evidence type="ECO:0000256" key="1">
    <source>
        <dbReference type="SAM" id="MobiDB-lite"/>
    </source>
</evidence>
<proteinExistence type="predicted"/>
<keyword evidence="4" id="KW-1185">Reference proteome</keyword>
<feature type="region of interest" description="Disordered" evidence="1">
    <location>
        <begin position="1"/>
        <end position="32"/>
    </location>
</feature>